<evidence type="ECO:0000313" key="1">
    <source>
        <dbReference type="EMBL" id="ALL65486.1"/>
    </source>
</evidence>
<reference evidence="1 2" key="1">
    <citation type="journal article" date="2014" name="Genome Announc.">
        <title>Draft Genome Sequence of the Haloacid-Degrading Burkholderia caribensis Strain MBA4.</title>
        <authorList>
            <person name="Pan Y."/>
            <person name="Kong K.F."/>
            <person name="Tsang J.S."/>
        </authorList>
    </citation>
    <scope>NUCLEOTIDE SEQUENCE [LARGE SCALE GENOMIC DNA]</scope>
    <source>
        <strain evidence="1 2">MBA4</strain>
    </source>
</reference>
<sequence length="75" mass="8501">MQRGGVPGVRLQDAVQIRARHVVVTREKGLLGCRVSLVDILLGCHSIMSFTAKKLRLRTVDTSIRRYVDSARRRQ</sequence>
<dbReference type="KEGG" id="bcai:K788_0003816"/>
<name>A0A0P0RBB9_9BURK</name>
<proteinExistence type="predicted"/>
<accession>A0A0P0RBB9</accession>
<dbReference type="AlphaFoldDB" id="A0A0P0RBB9"/>
<dbReference type="EMBL" id="CP012746">
    <property type="protein sequence ID" value="ALL65486.1"/>
    <property type="molecule type" value="Genomic_DNA"/>
</dbReference>
<gene>
    <name evidence="1" type="ORF">K788_0003816</name>
</gene>
<dbReference type="Proteomes" id="UP000019146">
    <property type="component" value="Chromosome 1"/>
</dbReference>
<evidence type="ECO:0000313" key="2">
    <source>
        <dbReference type="Proteomes" id="UP000019146"/>
    </source>
</evidence>
<protein>
    <submittedName>
        <fullName evidence="1">Uncharacterized protein</fullName>
    </submittedName>
</protein>
<organism evidence="1 2">
    <name type="scientific">Paraburkholderia caribensis MBA4</name>
    <dbReference type="NCBI Taxonomy" id="1323664"/>
    <lineage>
        <taxon>Bacteria</taxon>
        <taxon>Pseudomonadati</taxon>
        <taxon>Pseudomonadota</taxon>
        <taxon>Betaproteobacteria</taxon>
        <taxon>Burkholderiales</taxon>
        <taxon>Burkholderiaceae</taxon>
        <taxon>Paraburkholderia</taxon>
    </lineage>
</organism>